<evidence type="ECO:0000313" key="2">
    <source>
        <dbReference type="EMBL" id="QPJ63705.1"/>
    </source>
</evidence>
<sequence>MVLCSVFPVLSQEIDPFKQALPGYEYSFPRDFYSHEDYRIEWWYYTGNLRDESNREFGYQLTFFRVALDPDKALSNPSQWKIDHIYFAHMTVSDLKDEKFYFFERINRPSLGLAGAASNKLHVWNEDWELKQEGPGHRLVALENETGLDLSLVPGKPLVIHGNDGVSQKGEGEGNASHYFSFTRMATTGTVTIKGKPYKVSGTSWMDHEYSSNQLNPTQIGWDWFSLKLNDGTELMLYQIRLKDGGIDPYSSGTRVTSSGKPQHIKKGEYKIRATGKWKSDRSGIEYPSGWNIQIPDKKIDLVIKPDMEGQELFELRSINRSYWEGSVTVSGTSKGEQVKGKGYVELVGYGKALEQQLPE</sequence>
<reference evidence="2 3" key="1">
    <citation type="submission" date="2020-02" db="EMBL/GenBank/DDBJ databases">
        <title>Genomic and physiological characterization of two novel Nitrospinaceae genera.</title>
        <authorList>
            <person name="Mueller A.J."/>
            <person name="Jung M.-Y."/>
            <person name="Strachan C.R."/>
            <person name="Herbold C.W."/>
            <person name="Kirkegaard R.H."/>
            <person name="Daims H."/>
        </authorList>
    </citation>
    <scope>NUCLEOTIDE SEQUENCE [LARGE SCALE GENOMIC DNA]</scope>
    <source>
        <strain evidence="2">EB</strain>
    </source>
</reference>
<dbReference type="EMBL" id="CP048685">
    <property type="protein sequence ID" value="QPJ63705.1"/>
    <property type="molecule type" value="Genomic_DNA"/>
</dbReference>
<dbReference type="Pfam" id="PF07143">
    <property type="entry name" value="CrtC"/>
    <property type="match status" value="1"/>
</dbReference>
<dbReference type="AlphaFoldDB" id="A0A7T0G1S6"/>
<feature type="domain" description="AttH" evidence="1">
    <location>
        <begin position="40"/>
        <end position="212"/>
    </location>
</feature>
<dbReference type="Gene3D" id="2.40.370.10">
    <property type="entry name" value="AttH-like domain"/>
    <property type="match status" value="2"/>
</dbReference>
<evidence type="ECO:0000313" key="3">
    <source>
        <dbReference type="Proteomes" id="UP000594688"/>
    </source>
</evidence>
<dbReference type="PANTHER" id="PTHR38591">
    <property type="entry name" value="HYDROLASE"/>
    <property type="match status" value="1"/>
</dbReference>
<gene>
    <name evidence="2" type="ORF">G3M70_04135</name>
</gene>
<accession>A0A7T0G1S6</accession>
<evidence type="ECO:0000259" key="1">
    <source>
        <dbReference type="Pfam" id="PF07143"/>
    </source>
</evidence>
<dbReference type="KEGG" id="nli:G3M70_04135"/>
<dbReference type="PANTHER" id="PTHR38591:SF1">
    <property type="entry name" value="BLL1000 PROTEIN"/>
    <property type="match status" value="1"/>
</dbReference>
<protein>
    <submittedName>
        <fullName evidence="2">Carotenoid 1,2-hydratase</fullName>
    </submittedName>
</protein>
<dbReference type="Proteomes" id="UP000594688">
    <property type="component" value="Chromosome"/>
</dbReference>
<dbReference type="Pfam" id="PF17186">
    <property type="entry name" value="Lipocalin_9"/>
    <property type="match status" value="1"/>
</dbReference>
<organism evidence="2 3">
    <name type="scientific">Candidatus Nitronauta litoralis</name>
    <dbReference type="NCBI Taxonomy" id="2705533"/>
    <lineage>
        <taxon>Bacteria</taxon>
        <taxon>Pseudomonadati</taxon>
        <taxon>Nitrospinota/Tectimicrobiota group</taxon>
        <taxon>Nitrospinota</taxon>
        <taxon>Nitrospinia</taxon>
        <taxon>Nitrospinales</taxon>
        <taxon>Nitrospinaceae</taxon>
        <taxon>Candidatus Nitronauta</taxon>
    </lineage>
</organism>
<dbReference type="SUPFAM" id="SSF159245">
    <property type="entry name" value="AttH-like"/>
    <property type="match status" value="1"/>
</dbReference>
<dbReference type="InterPro" id="IPR010791">
    <property type="entry name" value="AttH_dom"/>
</dbReference>
<proteinExistence type="predicted"/>
<name>A0A7T0G1S6_9BACT</name>
<dbReference type="InterPro" id="IPR023374">
    <property type="entry name" value="AttH-like_dom_sf"/>
</dbReference>